<dbReference type="AlphaFoldDB" id="A0A8S0WZQ7"/>
<dbReference type="CDD" id="cd00165">
    <property type="entry name" value="S4"/>
    <property type="match status" value="1"/>
</dbReference>
<dbReference type="InterPro" id="IPR029063">
    <property type="entry name" value="SAM-dependent_MTases_sf"/>
</dbReference>
<reference evidence="5" key="2">
    <citation type="submission" date="2020-01" db="EMBL/GenBank/DDBJ databases">
        <authorList>
            <person name="Hornung B."/>
        </authorList>
    </citation>
    <scope>NUCLEOTIDE SEQUENCE</scope>
    <source>
        <strain evidence="5">PacBioINE</strain>
    </source>
</reference>
<keyword evidence="5" id="KW-0808">Transferase</keyword>
<sequence>MAKGKERLDSLLVRRGLAPSREKAKTSIMAGLVFVDGQRADKPGQEVAGEAGVEVRGETLPFVSRGGLKLAKAVQAFGLSFAGRVLADIGASTGGFTDCALQNGAARVYAIDVGYGQLAWKLRTDPRVVTMERVNARYLEEGALPEKVDWIVSDVSFISLRKIFPAMRRILKPAGEVIALIKPQFEAGRQYVGKRGVVREPEVQERVVAEVVADALELGFCLKGLDYSPIRGPEGNVEYLVWLGIGPSPEPDRDEIARVVREAQKGTNRHGQ</sequence>
<evidence type="ECO:0000256" key="3">
    <source>
        <dbReference type="PROSITE-ProRule" id="PRU00182"/>
    </source>
</evidence>
<keyword evidence="5" id="KW-0489">Methyltransferase</keyword>
<evidence type="ECO:0000313" key="6">
    <source>
        <dbReference type="EMBL" id="CEJ08046.1"/>
    </source>
</evidence>
<dbReference type="PANTHER" id="PTHR32319:SF0">
    <property type="entry name" value="BACTERIAL HEMOLYSIN-LIKE PROTEIN"/>
    <property type="match status" value="1"/>
</dbReference>
<dbReference type="SUPFAM" id="SSF53335">
    <property type="entry name" value="S-adenosyl-L-methionine-dependent methyltransferases"/>
    <property type="match status" value="1"/>
</dbReference>
<dbReference type="EC" id="2.1.1.-" evidence="5"/>
<accession>A0A8S0WZQ7</accession>
<dbReference type="Gene3D" id="3.10.290.10">
    <property type="entry name" value="RNA-binding S4 domain"/>
    <property type="match status" value="1"/>
</dbReference>
<name>A0A8S0WZQ7_9FIRM</name>
<dbReference type="Proteomes" id="UP001071230">
    <property type="component" value="Unassembled WGS sequence"/>
</dbReference>
<protein>
    <submittedName>
        <fullName evidence="6">16S/23S rRNA (Cytidine-2'-O)-methyltransferase TlyA</fullName>
    </submittedName>
    <submittedName>
        <fullName evidence="5">Haemolysin A /rRNA methyltransferase TlyA</fullName>
        <ecNumber evidence="5">2.1.1.-</ecNumber>
    </submittedName>
</protein>
<keyword evidence="1 3" id="KW-0694">RNA-binding</keyword>
<keyword evidence="7" id="KW-1185">Reference proteome</keyword>
<dbReference type="InterPro" id="IPR002877">
    <property type="entry name" value="RNA_MeTrfase_FtsJ_dom"/>
</dbReference>
<dbReference type="PANTHER" id="PTHR32319">
    <property type="entry name" value="BACTERIAL HEMOLYSIN-LIKE PROTEIN"/>
    <property type="match status" value="1"/>
</dbReference>
<dbReference type="CDD" id="cd02440">
    <property type="entry name" value="AdoMet_MTases"/>
    <property type="match status" value="1"/>
</dbReference>
<evidence type="ECO:0000313" key="7">
    <source>
        <dbReference type="Proteomes" id="UP001071230"/>
    </source>
</evidence>
<dbReference type="GO" id="GO:0003723">
    <property type="term" value="F:RNA binding"/>
    <property type="evidence" value="ECO:0007669"/>
    <property type="project" value="UniProtKB-KW"/>
</dbReference>
<dbReference type="InterPro" id="IPR004538">
    <property type="entry name" value="Hemolysin_A/TlyA"/>
</dbReference>
<organism evidence="5">
    <name type="scientific">Acididesulfobacillus acetoxydans</name>
    <dbReference type="NCBI Taxonomy" id="1561005"/>
    <lineage>
        <taxon>Bacteria</taxon>
        <taxon>Bacillati</taxon>
        <taxon>Bacillota</taxon>
        <taxon>Clostridia</taxon>
        <taxon>Eubacteriales</taxon>
        <taxon>Peptococcaceae</taxon>
        <taxon>Acididesulfobacillus</taxon>
    </lineage>
</organism>
<evidence type="ECO:0000256" key="2">
    <source>
        <dbReference type="ARBA" id="ARBA00029460"/>
    </source>
</evidence>
<dbReference type="PROSITE" id="PS50889">
    <property type="entry name" value="S4"/>
    <property type="match status" value="1"/>
</dbReference>
<dbReference type="Pfam" id="PF01728">
    <property type="entry name" value="FtsJ"/>
    <property type="match status" value="1"/>
</dbReference>
<dbReference type="SUPFAM" id="SSF55174">
    <property type="entry name" value="Alpha-L RNA-binding motif"/>
    <property type="match status" value="1"/>
</dbReference>
<dbReference type="GO" id="GO:0008168">
    <property type="term" value="F:methyltransferase activity"/>
    <property type="evidence" value="ECO:0007669"/>
    <property type="project" value="UniProtKB-KW"/>
</dbReference>
<gene>
    <name evidence="6" type="ORF">DEACI_2521</name>
    <name evidence="5" type="ORF">DEACI_2783</name>
</gene>
<dbReference type="KEGG" id="aacx:DEACI_2783"/>
<evidence type="ECO:0000256" key="1">
    <source>
        <dbReference type="ARBA" id="ARBA00022884"/>
    </source>
</evidence>
<dbReference type="Proteomes" id="UP000836597">
    <property type="component" value="Chromosome"/>
</dbReference>
<dbReference type="Pfam" id="PF01479">
    <property type="entry name" value="S4"/>
    <property type="match status" value="1"/>
</dbReference>
<dbReference type="GO" id="GO:0032259">
    <property type="term" value="P:methylation"/>
    <property type="evidence" value="ECO:0007669"/>
    <property type="project" value="UniProtKB-KW"/>
</dbReference>
<dbReference type="InterPro" id="IPR002942">
    <property type="entry name" value="S4_RNA-bd"/>
</dbReference>
<proteinExistence type="inferred from homology"/>
<dbReference type="InterPro" id="IPR047048">
    <property type="entry name" value="TlyA"/>
</dbReference>
<dbReference type="InterPro" id="IPR036986">
    <property type="entry name" value="S4_RNA-bd_sf"/>
</dbReference>
<comment type="similarity">
    <text evidence="2">Belongs to the TlyA family.</text>
</comment>
<dbReference type="RefSeq" id="WP_240985537.1">
    <property type="nucleotide sequence ID" value="NZ_CDGJ01000078.1"/>
</dbReference>
<dbReference type="EMBL" id="CDGJ01000078">
    <property type="protein sequence ID" value="CEJ08046.1"/>
    <property type="molecule type" value="Genomic_DNA"/>
</dbReference>
<dbReference type="SMART" id="SM00363">
    <property type="entry name" value="S4"/>
    <property type="match status" value="1"/>
</dbReference>
<reference evidence="6" key="1">
    <citation type="submission" date="2014-11" db="EMBL/GenBank/DDBJ databases">
        <authorList>
            <person name="Hornung B.V."/>
        </authorList>
    </citation>
    <scope>NUCLEOTIDE SEQUENCE</scope>
    <source>
        <strain evidence="6">INE</strain>
    </source>
</reference>
<evidence type="ECO:0000259" key="4">
    <source>
        <dbReference type="SMART" id="SM00363"/>
    </source>
</evidence>
<dbReference type="EMBL" id="LR746496">
    <property type="protein sequence ID" value="CAA7602111.1"/>
    <property type="molecule type" value="Genomic_DNA"/>
</dbReference>
<dbReference type="Gene3D" id="3.40.50.150">
    <property type="entry name" value="Vaccinia Virus protein VP39"/>
    <property type="match status" value="1"/>
</dbReference>
<dbReference type="NCBIfam" id="TIGR00478">
    <property type="entry name" value="tly"/>
    <property type="match status" value="1"/>
</dbReference>
<evidence type="ECO:0000313" key="5">
    <source>
        <dbReference type="EMBL" id="CAA7602111.1"/>
    </source>
</evidence>
<dbReference type="PIRSF" id="PIRSF005578">
    <property type="entry name" value="TlyA"/>
    <property type="match status" value="1"/>
</dbReference>
<feature type="domain" description="RNA-binding S4" evidence="4">
    <location>
        <begin position="6"/>
        <end position="68"/>
    </location>
</feature>